<dbReference type="OrthoDB" id="311718at2"/>
<evidence type="ECO:0000256" key="1">
    <source>
        <dbReference type="ARBA" id="ARBA00023002"/>
    </source>
</evidence>
<dbReference type="PANTHER" id="PTHR13847:SF281">
    <property type="entry name" value="FAD DEPENDENT OXIDOREDUCTASE DOMAIN-CONTAINING PROTEIN"/>
    <property type="match status" value="1"/>
</dbReference>
<dbReference type="AlphaFoldDB" id="A0A0H1R5H6"/>
<dbReference type="GO" id="GO:0005737">
    <property type="term" value="C:cytoplasm"/>
    <property type="evidence" value="ECO:0007669"/>
    <property type="project" value="TreeGrafter"/>
</dbReference>
<reference evidence="3 4" key="1">
    <citation type="submission" date="2015-05" db="EMBL/GenBank/DDBJ databases">
        <title>Draft genome sequence of Microvirga vignae strain BR3299, a novel nitrogen fixing bacteria isolated from Brazil semi-aired region.</title>
        <authorList>
            <person name="Zilli J.E."/>
            <person name="Passos S.R."/>
            <person name="Leite J."/>
            <person name="Baldani J.I."/>
            <person name="Xavier G.R."/>
            <person name="Rumjaneck N.G."/>
            <person name="Simoes-Araujo J.L."/>
        </authorList>
    </citation>
    <scope>NUCLEOTIDE SEQUENCE [LARGE SCALE GENOMIC DNA]</scope>
    <source>
        <strain evidence="3 4">BR3299</strain>
    </source>
</reference>
<dbReference type="PATRIC" id="fig|1225564.3.peg.46"/>
<dbReference type="GO" id="GO:0016491">
    <property type="term" value="F:oxidoreductase activity"/>
    <property type="evidence" value="ECO:0007669"/>
    <property type="project" value="UniProtKB-KW"/>
</dbReference>
<evidence type="ECO:0000259" key="2">
    <source>
        <dbReference type="Pfam" id="PF01266"/>
    </source>
</evidence>
<sequence>MPKINVLPADDNTNGWSRILPHRMPNPPLQGIVRADWVVIGAGFAGLAAARRLAENRPNDKIVVIEAQEAGEGASGRNSGFAIDLPHNVGSSMEELEASHRYLRLARAGIDYHRQQIERHGIACDWSPVGKYHAAVSEQGVKEVLEPTVKELDRLGEPYTWYDKAALGGKLGSPHFAAAVFTPGTVLLNPAALTRGLADSLPENVSVFEHTPVIEADYRNGVTLTTPKGSVHAPVMILGVNGFAEQFGFYKGRLLTFAAHASLSRRLTAAEYKALGSIEPWGLTPANAFAGITMRLTPDRRILIRQNIHFCPSFRQSDERRRKIQVEHKRLFDERFPMLTNVGMEHTWTGYICLSRNGAPGFGRVASNVYTAVCQNAVGVAKGTISGLLAADMACGVDNPLIADMQSLGTPSSVPPRPFLDVGVRTRFAWELWRARHEA</sequence>
<keyword evidence="1" id="KW-0560">Oxidoreductase</keyword>
<dbReference type="InterPro" id="IPR036188">
    <property type="entry name" value="FAD/NAD-bd_sf"/>
</dbReference>
<dbReference type="EMBL" id="LCYG01000100">
    <property type="protein sequence ID" value="KLK90086.1"/>
    <property type="molecule type" value="Genomic_DNA"/>
</dbReference>
<proteinExistence type="predicted"/>
<organism evidence="3 4">
    <name type="scientific">Microvirga vignae</name>
    <dbReference type="NCBI Taxonomy" id="1225564"/>
    <lineage>
        <taxon>Bacteria</taxon>
        <taxon>Pseudomonadati</taxon>
        <taxon>Pseudomonadota</taxon>
        <taxon>Alphaproteobacteria</taxon>
        <taxon>Hyphomicrobiales</taxon>
        <taxon>Methylobacteriaceae</taxon>
        <taxon>Microvirga</taxon>
    </lineage>
</organism>
<feature type="domain" description="FAD dependent oxidoreductase" evidence="2">
    <location>
        <begin position="36"/>
        <end position="393"/>
    </location>
</feature>
<dbReference type="STRING" id="1225564.AA309_27665"/>
<evidence type="ECO:0000313" key="3">
    <source>
        <dbReference type="EMBL" id="KLK90086.1"/>
    </source>
</evidence>
<dbReference type="Proteomes" id="UP000035489">
    <property type="component" value="Unassembled WGS sequence"/>
</dbReference>
<accession>A0A0H1R5H6</accession>
<dbReference type="SUPFAM" id="SSF51905">
    <property type="entry name" value="FAD/NAD(P)-binding domain"/>
    <property type="match status" value="1"/>
</dbReference>
<dbReference type="Pfam" id="PF01266">
    <property type="entry name" value="DAO"/>
    <property type="match status" value="1"/>
</dbReference>
<comment type="caution">
    <text evidence="3">The sequence shown here is derived from an EMBL/GenBank/DDBJ whole genome shotgun (WGS) entry which is preliminary data.</text>
</comment>
<name>A0A0H1R5H6_9HYPH</name>
<protein>
    <submittedName>
        <fullName evidence="3">Oxidoreductase</fullName>
    </submittedName>
</protein>
<keyword evidence="4" id="KW-1185">Reference proteome</keyword>
<dbReference type="InterPro" id="IPR006076">
    <property type="entry name" value="FAD-dep_OxRdtase"/>
</dbReference>
<dbReference type="Gene3D" id="3.30.9.10">
    <property type="entry name" value="D-Amino Acid Oxidase, subunit A, domain 2"/>
    <property type="match status" value="1"/>
</dbReference>
<evidence type="ECO:0000313" key="4">
    <source>
        <dbReference type="Proteomes" id="UP000035489"/>
    </source>
</evidence>
<dbReference type="RefSeq" id="WP_047192251.1">
    <property type="nucleotide sequence ID" value="NZ_LCYG01000100.1"/>
</dbReference>
<dbReference type="Gene3D" id="3.50.50.60">
    <property type="entry name" value="FAD/NAD(P)-binding domain"/>
    <property type="match status" value="1"/>
</dbReference>
<gene>
    <name evidence="3" type="ORF">AA309_27665</name>
</gene>
<dbReference type="PANTHER" id="PTHR13847">
    <property type="entry name" value="SARCOSINE DEHYDROGENASE-RELATED"/>
    <property type="match status" value="1"/>
</dbReference>